<gene>
    <name evidence="1" type="ORF">PGQ11_010230</name>
</gene>
<accession>A0ABR2I9L8</accession>
<reference evidence="1 2" key="1">
    <citation type="journal article" date="2024" name="IMA Fungus">
        <title>Apiospora arundinis, a panoply of carbohydrate-active enzymes and secondary metabolites.</title>
        <authorList>
            <person name="Sorensen T."/>
            <person name="Petersen C."/>
            <person name="Muurmann A.T."/>
            <person name="Christiansen J.V."/>
            <person name="Brundto M.L."/>
            <person name="Overgaard C.K."/>
            <person name="Boysen A.T."/>
            <person name="Wollenberg R.D."/>
            <person name="Larsen T.O."/>
            <person name="Sorensen J.L."/>
            <person name="Nielsen K.L."/>
            <person name="Sondergaard T.E."/>
        </authorList>
    </citation>
    <scope>NUCLEOTIDE SEQUENCE [LARGE SCALE GENOMIC DNA]</scope>
    <source>
        <strain evidence="1 2">AAU 773</strain>
    </source>
</reference>
<keyword evidence="2" id="KW-1185">Reference proteome</keyword>
<name>A0ABR2I9L8_9PEZI</name>
<dbReference type="Proteomes" id="UP001390339">
    <property type="component" value="Unassembled WGS sequence"/>
</dbReference>
<comment type="caution">
    <text evidence="1">The sequence shown here is derived from an EMBL/GenBank/DDBJ whole genome shotgun (WGS) entry which is preliminary data.</text>
</comment>
<protein>
    <submittedName>
        <fullName evidence="1">Uncharacterized protein</fullName>
    </submittedName>
</protein>
<organism evidence="1 2">
    <name type="scientific">Apiospora arundinis</name>
    <dbReference type="NCBI Taxonomy" id="335852"/>
    <lineage>
        <taxon>Eukaryota</taxon>
        <taxon>Fungi</taxon>
        <taxon>Dikarya</taxon>
        <taxon>Ascomycota</taxon>
        <taxon>Pezizomycotina</taxon>
        <taxon>Sordariomycetes</taxon>
        <taxon>Xylariomycetidae</taxon>
        <taxon>Amphisphaeriales</taxon>
        <taxon>Apiosporaceae</taxon>
        <taxon>Apiospora</taxon>
    </lineage>
</organism>
<evidence type="ECO:0000313" key="2">
    <source>
        <dbReference type="Proteomes" id="UP001390339"/>
    </source>
</evidence>
<dbReference type="EMBL" id="JAPCWZ010000006">
    <property type="protein sequence ID" value="KAK8859496.1"/>
    <property type="molecule type" value="Genomic_DNA"/>
</dbReference>
<sequence>MTYWAETDVRKLGQVFQDRYSFGTLVRLIPVLQPQQSLAAKLRQFARDDIGQEGPREDLLIFCPHALHGYHITGPGLCEHLGAAAHDGYVAGFGDRGGDGGGWGSGNSQSFTRALIRILDTPDRATRGISVVDVTALTAPDTGPPGWQ</sequence>
<proteinExistence type="predicted"/>
<evidence type="ECO:0000313" key="1">
    <source>
        <dbReference type="EMBL" id="KAK8859496.1"/>
    </source>
</evidence>